<dbReference type="PANTHER" id="PTHR41349">
    <property type="match status" value="1"/>
</dbReference>
<keyword evidence="2" id="KW-0378">Hydrolase</keyword>
<reference evidence="3" key="1">
    <citation type="journal article" date="2019" name="Int. J. Syst. Evol. Microbiol.">
        <title>The Global Catalogue of Microorganisms (GCM) 10K type strain sequencing project: providing services to taxonomists for standard genome sequencing and annotation.</title>
        <authorList>
            <consortium name="The Broad Institute Genomics Platform"/>
            <consortium name="The Broad Institute Genome Sequencing Center for Infectious Disease"/>
            <person name="Wu L."/>
            <person name="Ma J."/>
        </authorList>
    </citation>
    <scope>NUCLEOTIDE SEQUENCE [LARGE SCALE GENOMIC DNA]</scope>
    <source>
        <strain evidence="3">JCM 17111</strain>
    </source>
</reference>
<accession>A0ABP6Y5E5</accession>
<dbReference type="Gene3D" id="3.60.10.10">
    <property type="entry name" value="Endonuclease/exonuclease/phosphatase"/>
    <property type="match status" value="1"/>
</dbReference>
<dbReference type="EMBL" id="BAABCY010000077">
    <property type="protein sequence ID" value="GAA3577631.1"/>
    <property type="molecule type" value="Genomic_DNA"/>
</dbReference>
<keyword evidence="3" id="KW-1185">Reference proteome</keyword>
<dbReference type="InterPro" id="IPR005135">
    <property type="entry name" value="Endo/exonuclease/phosphatase"/>
</dbReference>
<dbReference type="Pfam" id="PF03372">
    <property type="entry name" value="Exo_endo_phos"/>
    <property type="match status" value="1"/>
</dbReference>
<sequence length="278" mass="31757">MAWNILHGANDIPNGREHAIAIIKEVNPDVILMVETYGSGKQIADTLGYNFHLIAPEGTALDDKRINLSIMSKYPFGKRIDTKYPFYLGGREVVFNNQTIRFFSNWFHYLPWSDAPETLGMTSEELLAWEQTGSKYEMIQKVLPYLKKYASQADSIPMIFGGDLNTPSHLDWGENAKSLHNDLIVPWYATKVLEDMGLVDTYRTLNPDPISHPGITWDTKGKKDEHRIDYIYYKSPKLKAVQSQSYKAFLGDTLRINTNKIPYPSDHGFVVTTFQLTK</sequence>
<gene>
    <name evidence="2" type="ORF">GCM10022395_27970</name>
</gene>
<dbReference type="Proteomes" id="UP001500954">
    <property type="component" value="Unassembled WGS sequence"/>
</dbReference>
<evidence type="ECO:0000313" key="2">
    <source>
        <dbReference type="EMBL" id="GAA3577631.1"/>
    </source>
</evidence>
<keyword evidence="2" id="KW-0540">Nuclease</keyword>
<name>A0ABP6Y5E5_9FLAO</name>
<dbReference type="PANTHER" id="PTHR41349:SF1">
    <property type="entry name" value="PROTEIN CBG08683"/>
    <property type="match status" value="1"/>
</dbReference>
<keyword evidence="2" id="KW-0255">Endonuclease</keyword>
<comment type="caution">
    <text evidence="2">The sequence shown here is derived from an EMBL/GenBank/DDBJ whole genome shotgun (WGS) entry which is preliminary data.</text>
</comment>
<evidence type="ECO:0000313" key="3">
    <source>
        <dbReference type="Proteomes" id="UP001500954"/>
    </source>
</evidence>
<feature type="domain" description="Endonuclease/exonuclease/phosphatase" evidence="1">
    <location>
        <begin position="1"/>
        <end position="267"/>
    </location>
</feature>
<evidence type="ECO:0000259" key="1">
    <source>
        <dbReference type="Pfam" id="PF03372"/>
    </source>
</evidence>
<protein>
    <submittedName>
        <fullName evidence="2">Endonuclease/exonuclease/phosphatase family protein</fullName>
    </submittedName>
</protein>
<dbReference type="GO" id="GO:0004519">
    <property type="term" value="F:endonuclease activity"/>
    <property type="evidence" value="ECO:0007669"/>
    <property type="project" value="UniProtKB-KW"/>
</dbReference>
<dbReference type="InterPro" id="IPR036691">
    <property type="entry name" value="Endo/exonu/phosph_ase_sf"/>
</dbReference>
<dbReference type="SUPFAM" id="SSF56219">
    <property type="entry name" value="DNase I-like"/>
    <property type="match status" value="1"/>
</dbReference>
<organism evidence="2 3">
    <name type="scientific">Snuella lapsa</name>
    <dbReference type="NCBI Taxonomy" id="870481"/>
    <lineage>
        <taxon>Bacteria</taxon>
        <taxon>Pseudomonadati</taxon>
        <taxon>Bacteroidota</taxon>
        <taxon>Flavobacteriia</taxon>
        <taxon>Flavobacteriales</taxon>
        <taxon>Flavobacteriaceae</taxon>
        <taxon>Snuella</taxon>
    </lineage>
</organism>
<proteinExistence type="predicted"/>